<protein>
    <recommendedName>
        <fullName evidence="6 7">Large ribosomal subunit protein bL31</fullName>
    </recommendedName>
</protein>
<dbReference type="InterPro" id="IPR042105">
    <property type="entry name" value="Ribosomal_bL31_sf"/>
</dbReference>
<dbReference type="InterPro" id="IPR027491">
    <property type="entry name" value="Ribosomal_bL31_A"/>
</dbReference>
<keyword evidence="4 7" id="KW-0689">Ribosomal protein</keyword>
<dbReference type="NCBIfam" id="NF000612">
    <property type="entry name" value="PRK00019.1"/>
    <property type="match status" value="1"/>
</dbReference>
<comment type="cofactor">
    <cofactor evidence="7">
        <name>Zn(2+)</name>
        <dbReference type="ChEBI" id="CHEBI:29105"/>
    </cofactor>
    <text evidence="7">Binds 1 zinc ion per subunit.</text>
</comment>
<accession>A0A1F5USP4</accession>
<dbReference type="PRINTS" id="PR01249">
    <property type="entry name" value="RIBOSOMALL31"/>
</dbReference>
<feature type="binding site" evidence="7">
    <location>
        <position position="16"/>
    </location>
    <ligand>
        <name>Zn(2+)</name>
        <dbReference type="ChEBI" id="CHEBI:29105"/>
    </ligand>
</feature>
<evidence type="ECO:0000256" key="7">
    <source>
        <dbReference type="HAMAP-Rule" id="MF_00501"/>
    </source>
</evidence>
<evidence type="ECO:0000313" key="9">
    <source>
        <dbReference type="Proteomes" id="UP000179157"/>
    </source>
</evidence>
<reference evidence="8 9" key="1">
    <citation type="journal article" date="2016" name="Nat. Commun.">
        <title>Thousands of microbial genomes shed light on interconnected biogeochemical processes in an aquifer system.</title>
        <authorList>
            <person name="Anantharaman K."/>
            <person name="Brown C.T."/>
            <person name="Hug L.A."/>
            <person name="Sharon I."/>
            <person name="Castelle C.J."/>
            <person name="Probst A.J."/>
            <person name="Thomas B.C."/>
            <person name="Singh A."/>
            <person name="Wilkins M.J."/>
            <person name="Karaoz U."/>
            <person name="Brodie E.L."/>
            <person name="Williams K.H."/>
            <person name="Hubbard S.S."/>
            <person name="Banfield J.F."/>
        </authorList>
    </citation>
    <scope>NUCLEOTIDE SEQUENCE [LARGE SCALE GENOMIC DNA]</scope>
    <source>
        <strain evidence="9">RBG_16_55_9</strain>
    </source>
</reference>
<dbReference type="GO" id="GO:0005840">
    <property type="term" value="C:ribosome"/>
    <property type="evidence" value="ECO:0007669"/>
    <property type="project" value="UniProtKB-KW"/>
</dbReference>
<dbReference type="AlphaFoldDB" id="A0A1F5USP4"/>
<dbReference type="InterPro" id="IPR034704">
    <property type="entry name" value="Ribosomal_bL28/bL31-like_sf"/>
</dbReference>
<evidence type="ECO:0000256" key="5">
    <source>
        <dbReference type="ARBA" id="ARBA00023274"/>
    </source>
</evidence>
<organism evidence="8 9">
    <name type="scientific">Fraserbacteria sp. (strain RBG_16_55_9)</name>
    <dbReference type="NCBI Taxonomy" id="1817864"/>
    <lineage>
        <taxon>Bacteria</taxon>
        <taxon>Candidatus Fraseribacteriota</taxon>
    </lineage>
</organism>
<dbReference type="GO" id="GO:0003735">
    <property type="term" value="F:structural constituent of ribosome"/>
    <property type="evidence" value="ECO:0007669"/>
    <property type="project" value="InterPro"/>
</dbReference>
<dbReference type="GO" id="GO:1990904">
    <property type="term" value="C:ribonucleoprotein complex"/>
    <property type="evidence" value="ECO:0007669"/>
    <property type="project" value="UniProtKB-KW"/>
</dbReference>
<keyword evidence="7" id="KW-0479">Metal-binding</keyword>
<comment type="similarity">
    <text evidence="1 7">Belongs to the bacterial ribosomal protein bL31 family. Type A subfamily.</text>
</comment>
<gene>
    <name evidence="7" type="primary">rpmE</name>
    <name evidence="8" type="ORF">A2Z21_07195</name>
</gene>
<feature type="binding site" evidence="7">
    <location>
        <position position="36"/>
    </location>
    <ligand>
        <name>Zn(2+)</name>
        <dbReference type="ChEBI" id="CHEBI:29105"/>
    </ligand>
</feature>
<dbReference type="STRING" id="1817864.A2Z21_07195"/>
<comment type="caution">
    <text evidence="8">The sequence shown here is derived from an EMBL/GenBank/DDBJ whole genome shotgun (WGS) entry which is preliminary data.</text>
</comment>
<feature type="binding site" evidence="7">
    <location>
        <position position="18"/>
    </location>
    <ligand>
        <name>Zn(2+)</name>
        <dbReference type="ChEBI" id="CHEBI:29105"/>
    </ligand>
</feature>
<keyword evidence="5 7" id="KW-0687">Ribonucleoprotein</keyword>
<dbReference type="GO" id="GO:0046872">
    <property type="term" value="F:metal ion binding"/>
    <property type="evidence" value="ECO:0007669"/>
    <property type="project" value="UniProtKB-KW"/>
</dbReference>
<dbReference type="PANTHER" id="PTHR33280">
    <property type="entry name" value="50S RIBOSOMAL PROTEIN L31, CHLOROPLASTIC"/>
    <property type="match status" value="1"/>
</dbReference>
<comment type="function">
    <text evidence="7">Binds the 23S rRNA.</text>
</comment>
<comment type="subunit">
    <text evidence="7">Part of the 50S ribosomal subunit.</text>
</comment>
<dbReference type="PANTHER" id="PTHR33280:SF1">
    <property type="entry name" value="LARGE RIBOSOMAL SUBUNIT PROTEIN BL31C"/>
    <property type="match status" value="1"/>
</dbReference>
<evidence type="ECO:0000256" key="3">
    <source>
        <dbReference type="ARBA" id="ARBA00022884"/>
    </source>
</evidence>
<dbReference type="NCBIfam" id="TIGR00105">
    <property type="entry name" value="L31"/>
    <property type="match status" value="1"/>
</dbReference>
<dbReference type="SUPFAM" id="SSF143800">
    <property type="entry name" value="L28p-like"/>
    <property type="match status" value="1"/>
</dbReference>
<evidence type="ECO:0000256" key="4">
    <source>
        <dbReference type="ARBA" id="ARBA00022980"/>
    </source>
</evidence>
<proteinExistence type="inferred from homology"/>
<dbReference type="NCBIfam" id="NF001809">
    <property type="entry name" value="PRK00528.1"/>
    <property type="match status" value="1"/>
</dbReference>
<dbReference type="PROSITE" id="PS01143">
    <property type="entry name" value="RIBOSOMAL_L31"/>
    <property type="match status" value="1"/>
</dbReference>
<dbReference type="Gene3D" id="4.10.830.30">
    <property type="entry name" value="Ribosomal protein L31"/>
    <property type="match status" value="1"/>
</dbReference>
<dbReference type="GO" id="GO:0006412">
    <property type="term" value="P:translation"/>
    <property type="evidence" value="ECO:0007669"/>
    <property type="project" value="UniProtKB-UniRule"/>
</dbReference>
<feature type="binding site" evidence="7">
    <location>
        <position position="39"/>
    </location>
    <ligand>
        <name>Zn(2+)</name>
        <dbReference type="ChEBI" id="CHEBI:29105"/>
    </ligand>
</feature>
<dbReference type="InterPro" id="IPR002150">
    <property type="entry name" value="Ribosomal_bL31"/>
</dbReference>
<dbReference type="Proteomes" id="UP000179157">
    <property type="component" value="Unassembled WGS sequence"/>
</dbReference>
<keyword evidence="3 7" id="KW-0694">RNA-binding</keyword>
<evidence type="ECO:0000313" key="8">
    <source>
        <dbReference type="EMBL" id="OGF54149.1"/>
    </source>
</evidence>
<dbReference type="EMBL" id="MFGX01000088">
    <property type="protein sequence ID" value="OGF54149.1"/>
    <property type="molecule type" value="Genomic_DNA"/>
</dbReference>
<dbReference type="GO" id="GO:0019843">
    <property type="term" value="F:rRNA binding"/>
    <property type="evidence" value="ECO:0007669"/>
    <property type="project" value="UniProtKB-KW"/>
</dbReference>
<evidence type="ECO:0000256" key="6">
    <source>
        <dbReference type="ARBA" id="ARBA00035687"/>
    </source>
</evidence>
<dbReference type="HAMAP" id="MF_00501">
    <property type="entry name" value="Ribosomal_bL31_1"/>
    <property type="match status" value="1"/>
</dbReference>
<name>A0A1F5USP4_FRAXR</name>
<keyword evidence="7" id="KW-0862">Zinc</keyword>
<evidence type="ECO:0000256" key="2">
    <source>
        <dbReference type="ARBA" id="ARBA00022730"/>
    </source>
</evidence>
<evidence type="ECO:0000256" key="1">
    <source>
        <dbReference type="ARBA" id="ARBA00009296"/>
    </source>
</evidence>
<keyword evidence="2 7" id="KW-0699">rRNA-binding</keyword>
<sequence length="72" mass="8166">MKAGIHPEMKPVVIRCNCGAELKTFSTAENLHVDICSKCHPFYTGEEKFLDTAGRVELFQRKYAKFSEKSAK</sequence>
<dbReference type="Pfam" id="PF01197">
    <property type="entry name" value="Ribosomal_L31"/>
    <property type="match status" value="1"/>
</dbReference>